<feature type="compositionally biased region" description="Polar residues" evidence="1">
    <location>
        <begin position="312"/>
        <end position="323"/>
    </location>
</feature>
<gene>
    <name evidence="2" type="ORF">EYF80_005999</name>
</gene>
<organism evidence="2 3">
    <name type="scientific">Liparis tanakae</name>
    <name type="common">Tanaka's snailfish</name>
    <dbReference type="NCBI Taxonomy" id="230148"/>
    <lineage>
        <taxon>Eukaryota</taxon>
        <taxon>Metazoa</taxon>
        <taxon>Chordata</taxon>
        <taxon>Craniata</taxon>
        <taxon>Vertebrata</taxon>
        <taxon>Euteleostomi</taxon>
        <taxon>Actinopterygii</taxon>
        <taxon>Neopterygii</taxon>
        <taxon>Teleostei</taxon>
        <taxon>Neoteleostei</taxon>
        <taxon>Acanthomorphata</taxon>
        <taxon>Eupercaria</taxon>
        <taxon>Perciformes</taxon>
        <taxon>Cottioidei</taxon>
        <taxon>Cottales</taxon>
        <taxon>Liparidae</taxon>
        <taxon>Liparis</taxon>
    </lineage>
</organism>
<dbReference type="EMBL" id="SRLO01000031">
    <property type="protein sequence ID" value="TNN83823.1"/>
    <property type="molecule type" value="Genomic_DNA"/>
</dbReference>
<feature type="region of interest" description="Disordered" evidence="1">
    <location>
        <begin position="246"/>
        <end position="325"/>
    </location>
</feature>
<comment type="caution">
    <text evidence="2">The sequence shown here is derived from an EMBL/GenBank/DDBJ whole genome shotgun (WGS) entry which is preliminary data.</text>
</comment>
<sequence length="409" mass="46629">MEINPRGKRRLIEREMHFPALTQNTLEPQIKRSWRMWRGVSDRVCYTSRLPARSVPNSPSSRDVGDPVPYVETLFPSGSPWKSKHMQTDGQMMSLGRQEDGSLYPGAGWTSNRGRCPNFTSSHWLLPSHRPPHIERALRANIIASQLRRHYGLLIGAALGTRYRNLRLFLGVNASLTTETEKVADVQRNTAKVDDCIAGPGYAPAARSDCEIGRDYHRGNAAVGRMTRGERKDSLCVEPQHLKAKLDSGLHSGRSSASAERRPSLLYPSHSLSLQRTPKHCKKRRRPRVCEELQTNNNLTEHTSAYAGPRSVATQPNEPSRSNPGEVIEEVFYRVKAPRGGRWRQEVASVDRVEAMRWQVEARWRKVEIRQRQVEAKRRQVETGKRQVETRERQVEARKRQVEAGSRQV</sequence>
<evidence type="ECO:0000256" key="1">
    <source>
        <dbReference type="SAM" id="MobiDB-lite"/>
    </source>
</evidence>
<feature type="compositionally biased region" description="Basic residues" evidence="1">
    <location>
        <begin position="277"/>
        <end position="287"/>
    </location>
</feature>
<feature type="compositionally biased region" description="Basic and acidic residues" evidence="1">
    <location>
        <begin position="375"/>
        <end position="402"/>
    </location>
</feature>
<feature type="compositionally biased region" description="Polar residues" evidence="1">
    <location>
        <begin position="293"/>
        <end position="303"/>
    </location>
</feature>
<evidence type="ECO:0000313" key="3">
    <source>
        <dbReference type="Proteomes" id="UP000314294"/>
    </source>
</evidence>
<protein>
    <submittedName>
        <fullName evidence="2">Uncharacterized protein</fullName>
    </submittedName>
</protein>
<proteinExistence type="predicted"/>
<evidence type="ECO:0000313" key="2">
    <source>
        <dbReference type="EMBL" id="TNN83823.1"/>
    </source>
</evidence>
<keyword evidence="3" id="KW-1185">Reference proteome</keyword>
<dbReference type="AlphaFoldDB" id="A0A4Z2J2V7"/>
<dbReference type="Proteomes" id="UP000314294">
    <property type="component" value="Unassembled WGS sequence"/>
</dbReference>
<accession>A0A4Z2J2V7</accession>
<feature type="compositionally biased region" description="Low complexity" evidence="1">
    <location>
        <begin position="264"/>
        <end position="274"/>
    </location>
</feature>
<feature type="region of interest" description="Disordered" evidence="1">
    <location>
        <begin position="375"/>
        <end position="409"/>
    </location>
</feature>
<reference evidence="2 3" key="1">
    <citation type="submission" date="2019-03" db="EMBL/GenBank/DDBJ databases">
        <title>First draft genome of Liparis tanakae, snailfish: a comprehensive survey of snailfish specific genes.</title>
        <authorList>
            <person name="Kim W."/>
            <person name="Song I."/>
            <person name="Jeong J.-H."/>
            <person name="Kim D."/>
            <person name="Kim S."/>
            <person name="Ryu S."/>
            <person name="Song J.Y."/>
            <person name="Lee S.K."/>
        </authorList>
    </citation>
    <scope>NUCLEOTIDE SEQUENCE [LARGE SCALE GENOMIC DNA]</scope>
    <source>
        <tissue evidence="2">Muscle</tissue>
    </source>
</reference>
<name>A0A4Z2J2V7_9TELE</name>